<dbReference type="EC" id="2.1.1.148" evidence="1"/>
<feature type="binding site" evidence="1">
    <location>
        <position position="114"/>
    </location>
    <ligand>
        <name>FAD</name>
        <dbReference type="ChEBI" id="CHEBI:57692"/>
        <note>ligand shared between neighboring subunits</note>
    </ligand>
</feature>
<dbReference type="Pfam" id="PF02511">
    <property type="entry name" value="Thy1"/>
    <property type="match status" value="1"/>
</dbReference>
<dbReference type="AlphaFoldDB" id="A0A0U1HYE7"/>
<feature type="binding site" description="in other chain" evidence="1">
    <location>
        <position position="184"/>
    </location>
    <ligand>
        <name>dUMP</name>
        <dbReference type="ChEBI" id="CHEBI:246422"/>
        <note>ligand shared between dimeric partners</note>
    </ligand>
</feature>
<dbReference type="Gene3D" id="6.10.140.450">
    <property type="match status" value="1"/>
</dbReference>
<feature type="binding site" evidence="1">
    <location>
        <position position="81"/>
    </location>
    <ligand>
        <name>FAD</name>
        <dbReference type="ChEBI" id="CHEBI:57692"/>
        <note>ligand shared between neighboring subunits</note>
    </ligand>
</feature>
<comment type="caution">
    <text evidence="1">Lacks conserved residue(s) required for the propagation of feature annotation.</text>
</comment>
<dbReference type="EMBL" id="CTKE01000038">
    <property type="protein sequence ID" value="CQI98022.1"/>
    <property type="molecule type" value="Genomic_DNA"/>
</dbReference>
<comment type="function">
    <text evidence="1">Catalyzes the reductive methylation of 2'-deoxyuridine-5'-monophosphate (dUMP) to 2'-deoxythymidine-5'-monophosphate (dTMP) while utilizing 5,10-methylenetetrahydrofolate (mTHF) as the methyl donor, and NADPH and FADH(2) as the reductant.</text>
</comment>
<dbReference type="CDD" id="cd20175">
    <property type="entry name" value="ThyX"/>
    <property type="match status" value="1"/>
</dbReference>
<feature type="binding site" evidence="1">
    <location>
        <begin position="105"/>
        <end position="107"/>
    </location>
    <ligand>
        <name>FAD</name>
        <dbReference type="ChEBI" id="CHEBI:57692"/>
        <note>ligand shared between neighboring subunits</note>
    </ligand>
</feature>
<dbReference type="GO" id="GO:0032259">
    <property type="term" value="P:methylation"/>
    <property type="evidence" value="ECO:0007669"/>
    <property type="project" value="UniProtKB-KW"/>
</dbReference>
<feature type="binding site" evidence="1">
    <location>
        <position position="206"/>
    </location>
    <ligand>
        <name>FAD</name>
        <dbReference type="ChEBI" id="CHEBI:57692"/>
        <note>ligand shared between neighboring subunits</note>
    </ligand>
</feature>
<evidence type="ECO:0000256" key="1">
    <source>
        <dbReference type="HAMAP-Rule" id="MF_01408"/>
    </source>
</evidence>
<sequence length="259" mass="29559">MIKIADLSIRCISHPSFEQDVFIDFLTENGLTWVQKGVASDAEHLVEASGRLCYMSFGELNQSPKSSVQYIMNLIDQGHESVLEHLNWTFLITGVSRAFTHQLVRHRAGFSYSQLSQQYHDESDAEFVVPIEVKNNPELFDAWKKHIESCLNFYKLSLLDIKSNQKMDSFSKKENMRALRGASRSILPNATETKIIVTANARAIRHFLKMRGSLDGDYEMRMVSEKIYEIVSDDAPALFQDFKLLNAKTCNAKVIKIKS</sequence>
<name>A0A0U1HYE7_YERRO</name>
<dbReference type="GO" id="GO:0050660">
    <property type="term" value="F:flavin adenine dinucleotide binding"/>
    <property type="evidence" value="ECO:0007669"/>
    <property type="project" value="UniProtKB-UniRule"/>
</dbReference>
<evidence type="ECO:0000313" key="3">
    <source>
        <dbReference type="Proteomes" id="UP000042054"/>
    </source>
</evidence>
<keyword evidence="1" id="KW-0274">FAD</keyword>
<proteinExistence type="inferred from homology"/>
<dbReference type="HAMAP" id="MF_01408">
    <property type="entry name" value="ThyX"/>
    <property type="match status" value="1"/>
</dbReference>
<dbReference type="GO" id="GO:0006231">
    <property type="term" value="P:dTMP biosynthetic process"/>
    <property type="evidence" value="ECO:0007669"/>
    <property type="project" value="UniProtKB-UniRule"/>
</dbReference>
<dbReference type="PROSITE" id="PS51331">
    <property type="entry name" value="THYX"/>
    <property type="match status" value="1"/>
</dbReference>
<keyword evidence="1 2" id="KW-0489">Methyltransferase</keyword>
<comment type="pathway">
    <text evidence="1">Pyrimidine metabolism; dTTP biosynthesis.</text>
</comment>
<organism evidence="2 3">
    <name type="scientific">Yersinia rohdei</name>
    <dbReference type="NCBI Taxonomy" id="29485"/>
    <lineage>
        <taxon>Bacteria</taxon>
        <taxon>Pseudomonadati</taxon>
        <taxon>Pseudomonadota</taxon>
        <taxon>Gammaproteobacteria</taxon>
        <taxon>Enterobacterales</taxon>
        <taxon>Yersiniaceae</taxon>
        <taxon>Yersinia</taxon>
    </lineage>
</organism>
<keyword evidence="1" id="KW-0521">NADP</keyword>
<gene>
    <name evidence="1 2" type="primary">thyX</name>
    <name evidence="2" type="ORF">ERS008555_04021</name>
</gene>
<keyword evidence="1 2" id="KW-0808">Transferase</keyword>
<dbReference type="InterPro" id="IPR003669">
    <property type="entry name" value="Thymidylate_synthase_ThyX"/>
</dbReference>
<dbReference type="Proteomes" id="UP000042054">
    <property type="component" value="Unassembled WGS sequence"/>
</dbReference>
<dbReference type="InterPro" id="IPR036098">
    <property type="entry name" value="Thymidylate_synthase_ThyX_sf"/>
</dbReference>
<feature type="binding site" evidence="1">
    <location>
        <begin position="102"/>
        <end position="105"/>
    </location>
    <ligand>
        <name>dUMP</name>
        <dbReference type="ChEBI" id="CHEBI:246422"/>
        <note>ligand shared between dimeric partners</note>
    </ligand>
</feature>
<comment type="subunit">
    <text evidence="1">Homotetramer.</text>
</comment>
<keyword evidence="1" id="KW-0545">Nucleotide biosynthesis</keyword>
<protein>
    <recommendedName>
        <fullName evidence="1">Flavin-dependent thymidylate synthase</fullName>
        <shortName evidence="1">FDTS</shortName>
        <ecNumber evidence="1">2.1.1.148</ecNumber>
    </recommendedName>
    <alternativeName>
        <fullName evidence="1">FAD-dependent thymidylate synthase</fullName>
    </alternativeName>
    <alternativeName>
        <fullName evidence="1">Thymidylate synthase ThyX</fullName>
        <shortName evidence="1">TS</shortName>
        <shortName evidence="1">TSase</shortName>
    </alternativeName>
</protein>
<dbReference type="RefSeq" id="WP_050535518.1">
    <property type="nucleotide sequence ID" value="NZ_CTKE01000038.1"/>
</dbReference>
<accession>A0A0U1HYE7</accession>
<dbReference type="GO" id="GO:0050797">
    <property type="term" value="F:thymidylate synthase (FAD) activity"/>
    <property type="evidence" value="ECO:0007669"/>
    <property type="project" value="UniProtKB-UniRule"/>
</dbReference>
<dbReference type="PANTHER" id="PTHR34934">
    <property type="entry name" value="FLAVIN-DEPENDENT THYMIDYLATE SYNTHASE"/>
    <property type="match status" value="1"/>
</dbReference>
<comment type="cofactor">
    <cofactor evidence="1">
        <name>FAD</name>
        <dbReference type="ChEBI" id="CHEBI:57692"/>
    </cofactor>
    <text evidence="1">Binds 4 FAD per tetramer. Each FAD binding site is formed by three monomers.</text>
</comment>
<comment type="similarity">
    <text evidence="1">Belongs to the thymidylate synthase ThyX family.</text>
</comment>
<dbReference type="GO" id="GO:0070402">
    <property type="term" value="F:NADPH binding"/>
    <property type="evidence" value="ECO:0007669"/>
    <property type="project" value="TreeGrafter"/>
</dbReference>
<feature type="active site" description="Involved in ionization of N3 of dUMP, leading to its activation" evidence="1">
    <location>
        <position position="211"/>
    </location>
</feature>
<dbReference type="Gene3D" id="3.30.70.3180">
    <property type="match status" value="2"/>
</dbReference>
<feature type="binding site" evidence="1">
    <location>
        <position position="211"/>
    </location>
    <ligand>
        <name>dUMP</name>
        <dbReference type="ChEBI" id="CHEBI:246422"/>
        <note>ligand shared between dimeric partners</note>
    </ligand>
</feature>
<feature type="binding site" evidence="1">
    <location>
        <begin position="200"/>
        <end position="202"/>
    </location>
    <ligand>
        <name>FAD</name>
        <dbReference type="ChEBI" id="CHEBI:57692"/>
        <note>ligand shared between neighboring subunits</note>
    </ligand>
</feature>
<dbReference type="OrthoDB" id="9780625at2"/>
<comment type="catalytic activity">
    <reaction evidence="1">
        <text>dUMP + (6R)-5,10-methylene-5,6,7,8-tetrahydrofolate + NADPH + H(+) = dTMP + (6S)-5,6,7,8-tetrahydrofolate + NADP(+)</text>
        <dbReference type="Rhea" id="RHEA:29043"/>
        <dbReference type="ChEBI" id="CHEBI:15378"/>
        <dbReference type="ChEBI" id="CHEBI:15636"/>
        <dbReference type="ChEBI" id="CHEBI:57453"/>
        <dbReference type="ChEBI" id="CHEBI:57783"/>
        <dbReference type="ChEBI" id="CHEBI:58349"/>
        <dbReference type="ChEBI" id="CHEBI:63528"/>
        <dbReference type="ChEBI" id="CHEBI:246422"/>
        <dbReference type="EC" id="2.1.1.148"/>
    </reaction>
</comment>
<evidence type="ECO:0000313" key="2">
    <source>
        <dbReference type="EMBL" id="CQI98022.1"/>
    </source>
</evidence>
<dbReference type="NCBIfam" id="TIGR02170">
    <property type="entry name" value="thyX"/>
    <property type="match status" value="1"/>
</dbReference>
<reference evidence="2 3" key="1">
    <citation type="submission" date="2015-03" db="EMBL/GenBank/DDBJ databases">
        <authorList>
            <person name="Murphy D."/>
        </authorList>
    </citation>
    <scope>NUCLEOTIDE SEQUENCE [LARGE SCALE GENOMIC DNA]</scope>
    <source>
        <strain evidence="2 3">68/02</strain>
    </source>
</reference>
<dbReference type="SUPFAM" id="SSF69796">
    <property type="entry name" value="Thymidylate synthase-complementing protein Thy1"/>
    <property type="match status" value="1"/>
</dbReference>
<dbReference type="UniPathway" id="UPA00575"/>
<keyword evidence="1" id="KW-0285">Flavoprotein</keyword>
<dbReference type="PANTHER" id="PTHR34934:SF1">
    <property type="entry name" value="FLAVIN-DEPENDENT THYMIDYLATE SYNTHASE"/>
    <property type="match status" value="1"/>
</dbReference>
<dbReference type="GO" id="GO:0006235">
    <property type="term" value="P:dTTP biosynthetic process"/>
    <property type="evidence" value="ECO:0007669"/>
    <property type="project" value="UniProtKB-UniRule"/>
</dbReference>
<dbReference type="GO" id="GO:0004799">
    <property type="term" value="F:thymidylate synthase activity"/>
    <property type="evidence" value="ECO:0007669"/>
    <property type="project" value="TreeGrafter"/>
</dbReference>